<evidence type="ECO:0000256" key="7">
    <source>
        <dbReference type="ARBA" id="ARBA00022989"/>
    </source>
</evidence>
<comment type="pathway">
    <text evidence="3">Secondary metabolite biosynthesis.</text>
</comment>
<dbReference type="InterPro" id="IPR030470">
    <property type="entry name" value="UbiA_prenylTrfase_CS"/>
</dbReference>
<evidence type="ECO:0000256" key="9">
    <source>
        <dbReference type="SAM" id="Phobius"/>
    </source>
</evidence>
<proteinExistence type="inferred from homology"/>
<dbReference type="GO" id="GO:0016765">
    <property type="term" value="F:transferase activity, transferring alkyl or aryl (other than methyl) groups"/>
    <property type="evidence" value="ECO:0007669"/>
    <property type="project" value="InterPro"/>
</dbReference>
<evidence type="ECO:0000256" key="2">
    <source>
        <dbReference type="ARBA" id="ARBA00004141"/>
    </source>
</evidence>
<evidence type="ECO:0000256" key="8">
    <source>
        <dbReference type="ARBA" id="ARBA00023136"/>
    </source>
</evidence>
<evidence type="ECO:0000256" key="4">
    <source>
        <dbReference type="ARBA" id="ARBA00005985"/>
    </source>
</evidence>
<dbReference type="GO" id="GO:0006744">
    <property type="term" value="P:ubiquinone biosynthetic process"/>
    <property type="evidence" value="ECO:0007669"/>
    <property type="project" value="TreeGrafter"/>
</dbReference>
<reference evidence="10" key="1">
    <citation type="submission" date="2023-08" db="EMBL/GenBank/DDBJ databases">
        <title>Draft sequence of the Babesia gibsoni genome.</title>
        <authorList>
            <person name="Yamagishi J.Y."/>
            <person name="Xuan X.X."/>
        </authorList>
    </citation>
    <scope>NUCLEOTIDE SEQUENCE</scope>
    <source>
        <strain evidence="10">Azabu</strain>
    </source>
</reference>
<feature type="transmembrane region" description="Helical" evidence="9">
    <location>
        <begin position="115"/>
        <end position="132"/>
    </location>
</feature>
<dbReference type="Proteomes" id="UP001230268">
    <property type="component" value="Unassembled WGS sequence"/>
</dbReference>
<dbReference type="FunFam" id="1.20.120.1780:FF:000001">
    <property type="entry name" value="4-hydroxybenzoate octaprenyltransferase"/>
    <property type="match status" value="1"/>
</dbReference>
<evidence type="ECO:0000313" key="10">
    <source>
        <dbReference type="EMBL" id="KAK1444296.1"/>
    </source>
</evidence>
<organism evidence="10 11">
    <name type="scientific">Babesia gibsoni</name>
    <dbReference type="NCBI Taxonomy" id="33632"/>
    <lineage>
        <taxon>Eukaryota</taxon>
        <taxon>Sar</taxon>
        <taxon>Alveolata</taxon>
        <taxon>Apicomplexa</taxon>
        <taxon>Aconoidasida</taxon>
        <taxon>Piroplasmida</taxon>
        <taxon>Babesiidae</taxon>
        <taxon>Babesia</taxon>
    </lineage>
</organism>
<comment type="cofactor">
    <cofactor evidence="1">
        <name>Mg(2+)</name>
        <dbReference type="ChEBI" id="CHEBI:18420"/>
    </cofactor>
</comment>
<sequence length="266" mass="29399">MWSAVAALPPVFGLEEAKKMGLFFLGSFFARTAGCCVNDIADRNIDKHVERTKTRPLAAGLISKREALGILTVNASLGFLVLMQFDLNTIRFGLFTALGACIYPFMKRFINYPQLVLGLASNIGVFIGWSAMMQPFTLTPLLIYLASSLWTVIYDTVYAHQDKRFDKHIGVKSLALHWGDRTKRNCNIAALGMSALLAAAGYNAELNKCFYGALALSHIWMTRQIKLVDLEDSTSCLTFFKRSILYGALVLGGIATGKDVSFQMDK</sequence>
<dbReference type="PANTHER" id="PTHR11048:SF28">
    <property type="entry name" value="4-HYDROXYBENZOATE POLYPRENYLTRANSFERASE, MITOCHONDRIAL"/>
    <property type="match status" value="1"/>
</dbReference>
<dbReference type="EMBL" id="JAVEPI010000001">
    <property type="protein sequence ID" value="KAK1444296.1"/>
    <property type="molecule type" value="Genomic_DNA"/>
</dbReference>
<feature type="transmembrane region" description="Helical" evidence="9">
    <location>
        <begin position="138"/>
        <end position="157"/>
    </location>
</feature>
<comment type="subcellular location">
    <subcellularLocation>
        <location evidence="2">Membrane</location>
        <topology evidence="2">Multi-pass membrane protein</topology>
    </subcellularLocation>
</comment>
<dbReference type="InterPro" id="IPR000537">
    <property type="entry name" value="UbiA_prenyltransferase"/>
</dbReference>
<dbReference type="Pfam" id="PF01040">
    <property type="entry name" value="UbiA"/>
    <property type="match status" value="1"/>
</dbReference>
<dbReference type="Gene3D" id="1.20.120.1780">
    <property type="entry name" value="UbiA prenyltransferase"/>
    <property type="match status" value="1"/>
</dbReference>
<evidence type="ECO:0000256" key="1">
    <source>
        <dbReference type="ARBA" id="ARBA00001946"/>
    </source>
</evidence>
<dbReference type="PROSITE" id="PS00943">
    <property type="entry name" value="UBIA"/>
    <property type="match status" value="1"/>
</dbReference>
<dbReference type="InterPro" id="IPR044878">
    <property type="entry name" value="UbiA_sf"/>
</dbReference>
<keyword evidence="6 9" id="KW-0812">Transmembrane</keyword>
<dbReference type="PANTHER" id="PTHR11048">
    <property type="entry name" value="PRENYLTRANSFERASES"/>
    <property type="match status" value="1"/>
</dbReference>
<keyword evidence="11" id="KW-1185">Reference proteome</keyword>
<keyword evidence="7 9" id="KW-1133">Transmembrane helix</keyword>
<dbReference type="AlphaFoldDB" id="A0AAD8USS2"/>
<dbReference type="FunFam" id="1.10.357.140:FF:000008">
    <property type="entry name" value="4-hydroxybenzoate octaprenyltransferase"/>
    <property type="match status" value="1"/>
</dbReference>
<feature type="transmembrane region" description="Helical" evidence="9">
    <location>
        <begin position="89"/>
        <end position="106"/>
    </location>
</feature>
<comment type="caution">
    <text evidence="10">The sequence shown here is derived from an EMBL/GenBank/DDBJ whole genome shotgun (WGS) entry which is preliminary data.</text>
</comment>
<evidence type="ECO:0000256" key="3">
    <source>
        <dbReference type="ARBA" id="ARBA00005179"/>
    </source>
</evidence>
<protein>
    <submittedName>
        <fullName evidence="10">Prenyltransferases like protein</fullName>
    </submittedName>
</protein>
<evidence type="ECO:0000313" key="11">
    <source>
        <dbReference type="Proteomes" id="UP001230268"/>
    </source>
</evidence>
<dbReference type="InterPro" id="IPR039653">
    <property type="entry name" value="Prenyltransferase"/>
</dbReference>
<gene>
    <name evidence="10" type="ORF">BgAZ_102020</name>
</gene>
<evidence type="ECO:0000256" key="6">
    <source>
        <dbReference type="ARBA" id="ARBA00022692"/>
    </source>
</evidence>
<dbReference type="Gene3D" id="1.10.357.140">
    <property type="entry name" value="UbiA prenyltransferase"/>
    <property type="match status" value="1"/>
</dbReference>
<comment type="similarity">
    <text evidence="4">Belongs to the UbiA prenyltransferase family.</text>
</comment>
<accession>A0AAD8USS2</accession>
<name>A0AAD8USS2_BABGI</name>
<evidence type="ECO:0000256" key="5">
    <source>
        <dbReference type="ARBA" id="ARBA00022679"/>
    </source>
</evidence>
<dbReference type="CDD" id="cd13959">
    <property type="entry name" value="PT_UbiA_COQ2"/>
    <property type="match status" value="1"/>
</dbReference>
<keyword evidence="5" id="KW-0808">Transferase</keyword>
<keyword evidence="8 9" id="KW-0472">Membrane</keyword>
<dbReference type="GO" id="GO:0005886">
    <property type="term" value="C:plasma membrane"/>
    <property type="evidence" value="ECO:0007669"/>
    <property type="project" value="TreeGrafter"/>
</dbReference>